<feature type="repeat" description="TPR" evidence="3">
    <location>
        <begin position="173"/>
        <end position="206"/>
    </location>
</feature>
<reference evidence="6 7" key="1">
    <citation type="submission" date="2015-08" db="EMBL/GenBank/DDBJ databases">
        <authorList>
            <person name="Babu N.S."/>
            <person name="Beckwith C.J."/>
            <person name="Beseler K.G."/>
            <person name="Brison A."/>
            <person name="Carone J.V."/>
            <person name="Caskin T.P."/>
            <person name="Diamond M."/>
            <person name="Durham M.E."/>
            <person name="Foxe J.M."/>
            <person name="Go M."/>
            <person name="Henderson B.A."/>
            <person name="Jones I.B."/>
            <person name="McGettigan J.A."/>
            <person name="Micheletti S.J."/>
            <person name="Nasrallah M.E."/>
            <person name="Ortiz D."/>
            <person name="Piller C.R."/>
            <person name="Privatt S.R."/>
            <person name="Schneider S.L."/>
            <person name="Sharp S."/>
            <person name="Smith T.C."/>
            <person name="Stanton J.D."/>
            <person name="Ullery H.E."/>
            <person name="Wilson R.J."/>
            <person name="Serrano M.G."/>
            <person name="Buck G."/>
            <person name="Lee V."/>
            <person name="Wang Y."/>
            <person name="Carvalho R."/>
            <person name="Voegtly L."/>
            <person name="Shi R."/>
            <person name="Duckworth R."/>
            <person name="Johnson A."/>
            <person name="Loviza R."/>
            <person name="Walstead R."/>
            <person name="Shah Z."/>
            <person name="Kiflezghi M."/>
            <person name="Wade K."/>
            <person name="Ball S.L."/>
            <person name="Bradley K.W."/>
            <person name="Asai D.J."/>
            <person name="Bowman C.A."/>
            <person name="Russell D.A."/>
            <person name="Pope W.H."/>
            <person name="Jacobs-Sera D."/>
            <person name="Hendrix R.W."/>
            <person name="Hatfull G.F."/>
        </authorList>
    </citation>
    <scope>NUCLEOTIDE SEQUENCE [LARGE SCALE GENOMIC DNA]</scope>
    <source>
        <strain evidence="6 7">DSM 27648</strain>
    </source>
</reference>
<sequence>MIVFRMEDRSMIGRAQKLRCLSALTLALALAACGGGNKPAESASPGSGDSTPKAASVATSNPADGPAASGSSEDVSKGTAAIKAGDWNTARASFESAIKKNPKQADAHYYLGLVMDKTGDRAAAEKHYRDALNLQPDLQEAAENLTAIYVESQKYDDAITLAKGVLSRNAKNADMQLNLASALSGKGDLDAASKAFDEALKLSPNDARFYIAYAHHLASAKKNDEAIAKLKQAQRVAGEDAAMLGTIGFELRTARAVPECIAAFDRAIAIKDNADFRTNRALCKYAAKDKAGAMADLQTATQKEPTFAPAHYWLGSWMHEDGKFAEAAAEYDAYLKAAPTGPMAKAAEAKAKLAKEKKKPAPAKKN</sequence>
<dbReference type="SMART" id="SM00028">
    <property type="entry name" value="TPR"/>
    <property type="match status" value="5"/>
</dbReference>
<dbReference type="Pfam" id="PF13432">
    <property type="entry name" value="TPR_16"/>
    <property type="match status" value="1"/>
</dbReference>
<dbReference type="InterPro" id="IPR050498">
    <property type="entry name" value="Ycf3"/>
</dbReference>
<dbReference type="OrthoDB" id="9766710at2"/>
<dbReference type="Pfam" id="PF13429">
    <property type="entry name" value="TPR_15"/>
    <property type="match status" value="1"/>
</dbReference>
<dbReference type="KEGG" id="llu:AKJ09_08842"/>
<dbReference type="Proteomes" id="UP000064967">
    <property type="component" value="Chromosome"/>
</dbReference>
<feature type="chain" id="PRO_5005466808" evidence="5">
    <location>
        <begin position="32"/>
        <end position="366"/>
    </location>
</feature>
<dbReference type="InterPro" id="IPR019734">
    <property type="entry name" value="TPR_rpt"/>
</dbReference>
<accession>A0A0K1Q8W3</accession>
<dbReference type="AlphaFoldDB" id="A0A0K1Q8W3"/>
<dbReference type="PROSITE" id="PS51257">
    <property type="entry name" value="PROKAR_LIPOPROTEIN"/>
    <property type="match status" value="1"/>
</dbReference>
<keyword evidence="7" id="KW-1185">Reference proteome</keyword>
<organism evidence="6 7">
    <name type="scientific">Labilithrix luteola</name>
    <dbReference type="NCBI Taxonomy" id="1391654"/>
    <lineage>
        <taxon>Bacteria</taxon>
        <taxon>Pseudomonadati</taxon>
        <taxon>Myxococcota</taxon>
        <taxon>Polyangia</taxon>
        <taxon>Polyangiales</taxon>
        <taxon>Labilitrichaceae</taxon>
        <taxon>Labilithrix</taxon>
    </lineage>
</organism>
<dbReference type="STRING" id="1391654.AKJ09_08842"/>
<keyword evidence="1" id="KW-0677">Repeat</keyword>
<proteinExistence type="predicted"/>
<evidence type="ECO:0000313" key="7">
    <source>
        <dbReference type="Proteomes" id="UP000064967"/>
    </source>
</evidence>
<evidence type="ECO:0000256" key="5">
    <source>
        <dbReference type="SAM" id="SignalP"/>
    </source>
</evidence>
<evidence type="ECO:0000256" key="2">
    <source>
        <dbReference type="ARBA" id="ARBA00022803"/>
    </source>
</evidence>
<evidence type="ECO:0000313" key="6">
    <source>
        <dbReference type="EMBL" id="AKV02179.1"/>
    </source>
</evidence>
<dbReference type="Gene3D" id="1.25.40.10">
    <property type="entry name" value="Tetratricopeptide repeat domain"/>
    <property type="match status" value="3"/>
</dbReference>
<feature type="repeat" description="TPR" evidence="3">
    <location>
        <begin position="105"/>
        <end position="138"/>
    </location>
</feature>
<dbReference type="PROSITE" id="PS50005">
    <property type="entry name" value="TPR"/>
    <property type="match status" value="2"/>
</dbReference>
<dbReference type="InterPro" id="IPR011990">
    <property type="entry name" value="TPR-like_helical_dom_sf"/>
</dbReference>
<evidence type="ECO:0000256" key="4">
    <source>
        <dbReference type="SAM" id="MobiDB-lite"/>
    </source>
</evidence>
<keyword evidence="2 3" id="KW-0802">TPR repeat</keyword>
<keyword evidence="5" id="KW-0732">Signal</keyword>
<protein>
    <submittedName>
        <fullName evidence="6">TPR Domain containing protein</fullName>
    </submittedName>
</protein>
<name>A0A0K1Q8W3_9BACT</name>
<dbReference type="EMBL" id="CP012333">
    <property type="protein sequence ID" value="AKV02179.1"/>
    <property type="molecule type" value="Genomic_DNA"/>
</dbReference>
<dbReference type="PANTHER" id="PTHR44858">
    <property type="entry name" value="TETRATRICOPEPTIDE REPEAT PROTEIN 6"/>
    <property type="match status" value="1"/>
</dbReference>
<dbReference type="PANTHER" id="PTHR44858:SF1">
    <property type="entry name" value="UDP-N-ACETYLGLUCOSAMINE--PEPTIDE N-ACETYLGLUCOSAMINYLTRANSFERASE SPINDLY-RELATED"/>
    <property type="match status" value="1"/>
</dbReference>
<feature type="signal peptide" evidence="5">
    <location>
        <begin position="1"/>
        <end position="31"/>
    </location>
</feature>
<dbReference type="SUPFAM" id="SSF48452">
    <property type="entry name" value="TPR-like"/>
    <property type="match status" value="2"/>
</dbReference>
<evidence type="ECO:0000256" key="3">
    <source>
        <dbReference type="PROSITE-ProRule" id="PRU00339"/>
    </source>
</evidence>
<evidence type="ECO:0000256" key="1">
    <source>
        <dbReference type="ARBA" id="ARBA00022737"/>
    </source>
</evidence>
<feature type="region of interest" description="Disordered" evidence="4">
    <location>
        <begin position="37"/>
        <end position="77"/>
    </location>
</feature>
<gene>
    <name evidence="6" type="ORF">AKJ09_08842</name>
</gene>